<accession>A0ACC3AHF4</accession>
<dbReference type="EMBL" id="JAPDRQ010000016">
    <property type="protein sequence ID" value="KAJ9662285.1"/>
    <property type="molecule type" value="Genomic_DNA"/>
</dbReference>
<reference evidence="1" key="1">
    <citation type="submission" date="2022-10" db="EMBL/GenBank/DDBJ databases">
        <title>Culturing micro-colonial fungi from biological soil crusts in the Mojave desert and describing Neophaeococcomyces mojavensis, and introducing the new genera and species Taxawa tesnikishii.</title>
        <authorList>
            <person name="Kurbessoian T."/>
            <person name="Stajich J.E."/>
        </authorList>
    </citation>
    <scope>NUCLEOTIDE SEQUENCE</scope>
    <source>
        <strain evidence="1">JES_112</strain>
    </source>
</reference>
<gene>
    <name evidence="1" type="ORF">H2198_001419</name>
</gene>
<keyword evidence="2" id="KW-1185">Reference proteome</keyword>
<organism evidence="1 2">
    <name type="scientific">Neophaeococcomyces mojaviensis</name>
    <dbReference type="NCBI Taxonomy" id="3383035"/>
    <lineage>
        <taxon>Eukaryota</taxon>
        <taxon>Fungi</taxon>
        <taxon>Dikarya</taxon>
        <taxon>Ascomycota</taxon>
        <taxon>Pezizomycotina</taxon>
        <taxon>Eurotiomycetes</taxon>
        <taxon>Chaetothyriomycetidae</taxon>
        <taxon>Chaetothyriales</taxon>
        <taxon>Chaetothyriales incertae sedis</taxon>
        <taxon>Neophaeococcomyces</taxon>
    </lineage>
</organism>
<evidence type="ECO:0000313" key="1">
    <source>
        <dbReference type="EMBL" id="KAJ9662285.1"/>
    </source>
</evidence>
<dbReference type="Proteomes" id="UP001172386">
    <property type="component" value="Unassembled WGS sequence"/>
</dbReference>
<name>A0ACC3AHF4_9EURO</name>
<comment type="caution">
    <text evidence="1">The sequence shown here is derived from an EMBL/GenBank/DDBJ whole genome shotgun (WGS) entry which is preliminary data.</text>
</comment>
<protein>
    <submittedName>
        <fullName evidence="1">Uncharacterized protein</fullName>
    </submittedName>
</protein>
<sequence>MSENAVIVGHPSNFWLWTETEGFDLTHPATPNSLPIYPRIKFQTVTSPVTITPTKTAMVIIDMQNYFLSAALGRPKGEGLKAEAALLEHAIPAARKAGIRIIWLNWGLTEESLKKAPPAMYRAFGFQKLKIDERASLSRSETAHGTSNSQPQTVNQKKANQDIGVSLGKVTLEDGTNIEAGLMLMRDQWNTALHPPLDAAYRQGLETKVPDMWFHKDRPTGLWGGSTECEEFLEAQGIRTLLFAGVNADQCVLSTLQDANSKGFDCILLRDCSGTTSPEYAGLAVEFNCANTWGFMSSGERLAEGVDNMETQSG</sequence>
<evidence type="ECO:0000313" key="2">
    <source>
        <dbReference type="Proteomes" id="UP001172386"/>
    </source>
</evidence>
<proteinExistence type="predicted"/>